<evidence type="ECO:0000256" key="7">
    <source>
        <dbReference type="RuleBase" id="RU364065"/>
    </source>
</evidence>
<dbReference type="SUPFAM" id="SSF52833">
    <property type="entry name" value="Thioredoxin-like"/>
    <property type="match status" value="1"/>
</dbReference>
<evidence type="ECO:0000256" key="2">
    <source>
        <dbReference type="ARBA" id="ARBA00007787"/>
    </source>
</evidence>
<evidence type="ECO:0000256" key="1">
    <source>
        <dbReference type="ARBA" id="ARBA00002549"/>
    </source>
</evidence>
<accession>A0ABX8E0Z1</accession>
<dbReference type="PANTHER" id="PTHR45694:SF18">
    <property type="entry name" value="GLUTAREDOXIN-1-RELATED"/>
    <property type="match status" value="1"/>
</dbReference>
<keyword evidence="5" id="KW-1015">Disulfide bond</keyword>
<keyword evidence="10" id="KW-1185">Reference proteome</keyword>
<evidence type="ECO:0000313" key="9">
    <source>
        <dbReference type="EMBL" id="QVM82767.1"/>
    </source>
</evidence>
<dbReference type="PROSITE" id="PS51354">
    <property type="entry name" value="GLUTAREDOXIN_2"/>
    <property type="match status" value="1"/>
</dbReference>
<dbReference type="InterPro" id="IPR036249">
    <property type="entry name" value="Thioredoxin-like_sf"/>
</dbReference>
<keyword evidence="4 7" id="KW-0249">Electron transport</keyword>
<reference evidence="9 10" key="1">
    <citation type="journal article" date="2021" name="Int. J. Syst. Evol. Microbiol.">
        <title>Novosphingobium decolorationis sp. nov., an aniline blue-decolourizing bacterium isolated from East Pacific sediment.</title>
        <authorList>
            <person name="Chen X."/>
            <person name="Dong B."/>
            <person name="Chen T."/>
            <person name="Ren N."/>
            <person name="Wang J."/>
            <person name="Xu Y."/>
            <person name="Yang J."/>
            <person name="Zhu S."/>
            <person name="Chen J."/>
        </authorList>
    </citation>
    <scope>NUCLEOTIDE SEQUENCE [LARGE SCALE GENOMIC DNA]</scope>
    <source>
        <strain evidence="9 10">502str22</strain>
    </source>
</reference>
<keyword evidence="7" id="KW-0963">Cytoplasm</keyword>
<comment type="similarity">
    <text evidence="2 7">Belongs to the glutaredoxin family.</text>
</comment>
<gene>
    <name evidence="9" type="primary">grxC</name>
    <name evidence="9" type="ORF">HT578_02760</name>
</gene>
<dbReference type="InterPro" id="IPR014025">
    <property type="entry name" value="Glutaredoxin_subgr"/>
</dbReference>
<evidence type="ECO:0000313" key="10">
    <source>
        <dbReference type="Proteomes" id="UP000677126"/>
    </source>
</evidence>
<evidence type="ECO:0000256" key="3">
    <source>
        <dbReference type="ARBA" id="ARBA00022448"/>
    </source>
</evidence>
<sequence>MSQPKVEIYSKWGCPYCVAAKALFDQKGVAYEEYDITMGGPKRDEMEARVPGARTLPQILVDDKAYGGFDDVNALERAGKLDAILGL</sequence>
<proteinExistence type="inferred from homology"/>
<dbReference type="NCBIfam" id="TIGR02181">
    <property type="entry name" value="GRX_bact"/>
    <property type="match status" value="1"/>
</dbReference>
<dbReference type="EMBL" id="CP054856">
    <property type="protein sequence ID" value="QVM82767.1"/>
    <property type="molecule type" value="Genomic_DNA"/>
</dbReference>
<name>A0ABX8E0Z1_9SPHN</name>
<dbReference type="InterPro" id="IPR011900">
    <property type="entry name" value="GRX_bact"/>
</dbReference>
<evidence type="ECO:0000256" key="5">
    <source>
        <dbReference type="ARBA" id="ARBA00023157"/>
    </source>
</evidence>
<feature type="domain" description="Glutaredoxin" evidence="8">
    <location>
        <begin position="6"/>
        <end position="64"/>
    </location>
</feature>
<comment type="function">
    <text evidence="1 7">Has a glutathione-disulfide oxidoreductase activity in the presence of NADPH and glutathione reductase. Reduces low molecular weight disulfides and proteins.</text>
</comment>
<evidence type="ECO:0000259" key="8">
    <source>
        <dbReference type="Pfam" id="PF00462"/>
    </source>
</evidence>
<dbReference type="RefSeq" id="WP_213502097.1">
    <property type="nucleotide sequence ID" value="NZ_CP054856.1"/>
</dbReference>
<dbReference type="CDD" id="cd03418">
    <property type="entry name" value="GRX_GRXb_1_3_like"/>
    <property type="match status" value="1"/>
</dbReference>
<dbReference type="InterPro" id="IPR011767">
    <property type="entry name" value="GLR_AS"/>
</dbReference>
<dbReference type="Gene3D" id="3.40.30.10">
    <property type="entry name" value="Glutaredoxin"/>
    <property type="match status" value="1"/>
</dbReference>
<dbReference type="PROSITE" id="PS00195">
    <property type="entry name" value="GLUTAREDOXIN_1"/>
    <property type="match status" value="1"/>
</dbReference>
<dbReference type="Proteomes" id="UP000677126">
    <property type="component" value="Chromosome"/>
</dbReference>
<dbReference type="Pfam" id="PF00462">
    <property type="entry name" value="Glutaredoxin"/>
    <property type="match status" value="1"/>
</dbReference>
<evidence type="ECO:0000256" key="6">
    <source>
        <dbReference type="ARBA" id="ARBA00023284"/>
    </source>
</evidence>
<organism evidence="9 10">
    <name type="scientific">Novosphingobium decolorationis</name>
    <dbReference type="NCBI Taxonomy" id="2698673"/>
    <lineage>
        <taxon>Bacteria</taxon>
        <taxon>Pseudomonadati</taxon>
        <taxon>Pseudomonadota</taxon>
        <taxon>Alphaproteobacteria</taxon>
        <taxon>Sphingomonadales</taxon>
        <taxon>Sphingomonadaceae</taxon>
        <taxon>Novosphingobium</taxon>
    </lineage>
</organism>
<dbReference type="PRINTS" id="PR00160">
    <property type="entry name" value="GLUTAREDOXIN"/>
</dbReference>
<keyword evidence="6 7" id="KW-0676">Redox-active center</keyword>
<protein>
    <recommendedName>
        <fullName evidence="7">Glutaredoxin</fullName>
    </recommendedName>
</protein>
<dbReference type="PANTHER" id="PTHR45694">
    <property type="entry name" value="GLUTAREDOXIN 2"/>
    <property type="match status" value="1"/>
</dbReference>
<evidence type="ECO:0000256" key="4">
    <source>
        <dbReference type="ARBA" id="ARBA00022982"/>
    </source>
</evidence>
<dbReference type="InterPro" id="IPR002109">
    <property type="entry name" value="Glutaredoxin"/>
</dbReference>
<keyword evidence="3 7" id="KW-0813">Transport</keyword>